<proteinExistence type="predicted"/>
<reference evidence="2" key="1">
    <citation type="journal article" date="2013" name="Proc. Natl. Acad. Sci. U.S.A.">
        <title>Improving the coverage of the cyanobacterial phylum using diversity-driven genome sequencing.</title>
        <authorList>
            <person name="Shih P.M."/>
            <person name="Wu D."/>
            <person name="Latifi A."/>
            <person name="Axen S.D."/>
            <person name="Fewer D.P."/>
            <person name="Talla E."/>
            <person name="Calteau A."/>
            <person name="Cai F."/>
            <person name="Tandeau de Marsac N."/>
            <person name="Rippka R."/>
            <person name="Herdman M."/>
            <person name="Sivonen K."/>
            <person name="Coursin T."/>
            <person name="Laurent T."/>
            <person name="Goodwin L."/>
            <person name="Nolan M."/>
            <person name="Davenport K.W."/>
            <person name="Han C.S."/>
            <person name="Rubin E.M."/>
            <person name="Eisen J.A."/>
            <person name="Woyke T."/>
            <person name="Gugger M."/>
            <person name="Kerfeld C.A."/>
        </authorList>
    </citation>
    <scope>NUCLEOTIDE SEQUENCE [LARGE SCALE GENOMIC DNA]</scope>
    <source>
        <strain evidence="2">ATCC 27899 / PCC 7122</strain>
    </source>
</reference>
<dbReference type="PATRIC" id="fig|272123.3.peg.4956"/>
<dbReference type="HOGENOM" id="CLU_2821648_0_0_3"/>
<dbReference type="AlphaFoldDB" id="K9ZMY3"/>
<keyword evidence="2" id="KW-1185">Reference proteome</keyword>
<dbReference type="KEGG" id="acy:Anacy_4553"/>
<dbReference type="EMBL" id="CP003659">
    <property type="protein sequence ID" value="AFZ59907.1"/>
    <property type="molecule type" value="Genomic_DNA"/>
</dbReference>
<dbReference type="RefSeq" id="WP_015216523.1">
    <property type="nucleotide sequence ID" value="NC_019771.1"/>
</dbReference>
<evidence type="ECO:0000313" key="1">
    <source>
        <dbReference type="EMBL" id="AFZ59907.1"/>
    </source>
</evidence>
<protein>
    <submittedName>
        <fullName evidence="1">Uncharacterized protein</fullName>
    </submittedName>
</protein>
<organism evidence="1 2">
    <name type="scientific">Anabaena cylindrica (strain ATCC 27899 / PCC 7122)</name>
    <dbReference type="NCBI Taxonomy" id="272123"/>
    <lineage>
        <taxon>Bacteria</taxon>
        <taxon>Bacillati</taxon>
        <taxon>Cyanobacteriota</taxon>
        <taxon>Cyanophyceae</taxon>
        <taxon>Nostocales</taxon>
        <taxon>Nostocaceae</taxon>
        <taxon>Anabaena</taxon>
    </lineage>
</organism>
<name>K9ZMY3_ANACC</name>
<dbReference type="Proteomes" id="UP000010474">
    <property type="component" value="Chromosome"/>
</dbReference>
<sequence>MNKEELIKIQMSVYPDGKTFKKTHFNRAIQELYVNNQQIELSKSTKDKFQKIFDFCTEKLANSTHP</sequence>
<evidence type="ECO:0000313" key="2">
    <source>
        <dbReference type="Proteomes" id="UP000010474"/>
    </source>
</evidence>
<gene>
    <name evidence="1" type="ordered locus">Anacy_4553</name>
</gene>
<accession>K9ZMY3</accession>